<organism evidence="2 3">
    <name type="scientific">Meloidogyne enterolobii</name>
    <name type="common">Root-knot nematode worm</name>
    <name type="synonym">Meloidogyne mayaguensis</name>
    <dbReference type="NCBI Taxonomy" id="390850"/>
    <lineage>
        <taxon>Eukaryota</taxon>
        <taxon>Metazoa</taxon>
        <taxon>Ecdysozoa</taxon>
        <taxon>Nematoda</taxon>
        <taxon>Chromadorea</taxon>
        <taxon>Rhabditida</taxon>
        <taxon>Tylenchina</taxon>
        <taxon>Tylenchomorpha</taxon>
        <taxon>Tylenchoidea</taxon>
        <taxon>Meloidogynidae</taxon>
        <taxon>Meloidogyninae</taxon>
        <taxon>Meloidogyne</taxon>
    </lineage>
</organism>
<keyword evidence="1" id="KW-1133">Transmembrane helix</keyword>
<accession>A0A6V7XCM2</accession>
<dbReference type="InterPro" id="IPR027268">
    <property type="entry name" value="Peptidase_M4/M1_CTD_sf"/>
</dbReference>
<gene>
    <name evidence="2" type="ORF">MENT_LOCUS50295</name>
</gene>
<evidence type="ECO:0000256" key="1">
    <source>
        <dbReference type="SAM" id="Phobius"/>
    </source>
</evidence>
<dbReference type="Proteomes" id="UP000580250">
    <property type="component" value="Unassembled WGS sequence"/>
</dbReference>
<dbReference type="InterPro" id="IPR042097">
    <property type="entry name" value="Aminopeptidase_N-like_N_sf"/>
</dbReference>
<protein>
    <submittedName>
        <fullName evidence="2">Uncharacterized protein</fullName>
    </submittedName>
</protein>
<evidence type="ECO:0000313" key="3">
    <source>
        <dbReference type="Proteomes" id="UP000580250"/>
    </source>
</evidence>
<dbReference type="SUPFAM" id="SSF55486">
    <property type="entry name" value="Metalloproteases ('zincins'), catalytic domain"/>
    <property type="match status" value="1"/>
</dbReference>
<dbReference type="OrthoDB" id="10031169at2759"/>
<dbReference type="Gene3D" id="1.10.390.10">
    <property type="entry name" value="Neutral Protease Domain 2"/>
    <property type="match status" value="1"/>
</dbReference>
<name>A0A6V7XCM2_MELEN</name>
<evidence type="ECO:0000313" key="2">
    <source>
        <dbReference type="EMBL" id="CAD2197081.1"/>
    </source>
</evidence>
<dbReference type="Gene3D" id="2.60.40.1730">
    <property type="entry name" value="tricorn interacting facor f3 domain"/>
    <property type="match status" value="1"/>
</dbReference>
<keyword evidence="1" id="KW-0812">Transmembrane</keyword>
<dbReference type="EMBL" id="CAJEWN010001393">
    <property type="protein sequence ID" value="CAD2197081.1"/>
    <property type="molecule type" value="Genomic_DNA"/>
</dbReference>
<proteinExistence type="predicted"/>
<dbReference type="AlphaFoldDB" id="A0A6V7XCM2"/>
<sequence length="812" mass="93596">MFLKVRRRFTEPTKKERISTKIGQSYYLIKGKMRKRSNRLPVLLIVLAAFIFICIACLFIWLKNNNNSENKFLKEKQEGGNLKKIYPTTSQIKETTKTTTEESIELTDSSTFSTTITEDLQQQTTIPLIDTTSPFMEEIIEKPQLKHIPICPEPPLEEINEINECEGGESNPQQNDYLNQNDILQPFEYFLNISLPNNNNENLVNFQLNLLAELQQKSNILFLNYGKEMGIINENEVRIWNCQKSRFVCINSIIRQLDNQKLIFNLKEYLESKTILRFYFFNLKIPLSSPKLLVQIPSPWERERAWMLGNKLFSDKNNISSYLFPSIEDSENIRIVFHLCLFHPQDVFVRSNTIVESIGSATKGILKQQKTCFKETPPIPQSKFTFLLFRNLQSVPPPQENVKNGKFNKTFIELFIGAHLKPTDYTWAIEESQRTMKRMTELTNTEYPLPRLTIVSSPLGAGNDAMGGLGLVQIRDSWMEYPKFVYTHNLLVGQIVQQWTTNLLSICNQCTQKGISLFLEWILASELSENENEEFGRRVDETRRRLFGGGGEAGIVGSTNPTINQQQCIERSAFSLHTLDSTFGREIITKFLNLLFSKYSWVFKCTTNSELSKLFFEASGGNKQMQNIFDSLFNSKIYLTPLIRIKVLPLSSILNIELNNNLTTKNIQIPIQVIDDTGKINKLILNSSQIITKLPIIVSAFLVAKPSSFARFLYNVENYIHLIECLEPTKCPSIKQISVKDAFEDLCWALLQQKLNPLEEEIPKWKELFKTLNSKGAVHNDCACCMQTETEALKSHCRWTWLDKCKKIKMLN</sequence>
<feature type="transmembrane region" description="Helical" evidence="1">
    <location>
        <begin position="40"/>
        <end position="62"/>
    </location>
</feature>
<keyword evidence="1" id="KW-0472">Membrane</keyword>
<reference evidence="2 3" key="1">
    <citation type="submission" date="2020-08" db="EMBL/GenBank/DDBJ databases">
        <authorList>
            <person name="Koutsovoulos G."/>
            <person name="Danchin GJ E."/>
        </authorList>
    </citation>
    <scope>NUCLEOTIDE SEQUENCE [LARGE SCALE GENOMIC DNA]</scope>
</reference>
<comment type="caution">
    <text evidence="2">The sequence shown here is derived from an EMBL/GenBank/DDBJ whole genome shotgun (WGS) entry which is preliminary data.</text>
</comment>